<dbReference type="InterPro" id="IPR027387">
    <property type="entry name" value="Cytb/b6-like_sf"/>
</dbReference>
<dbReference type="GO" id="GO:0016020">
    <property type="term" value="C:membrane"/>
    <property type="evidence" value="ECO:0007669"/>
    <property type="project" value="InterPro"/>
</dbReference>
<keyword evidence="1" id="KW-1133">Transmembrane helix</keyword>
<reference evidence="3" key="2">
    <citation type="submission" date="2019-01" db="UniProtKB">
        <authorList>
            <consortium name="EnsemblPlants"/>
        </authorList>
    </citation>
    <scope>IDENTIFICATION</scope>
    <source>
        <strain evidence="3">cv. Heinz 1706</strain>
    </source>
</reference>
<evidence type="ECO:0000259" key="2">
    <source>
        <dbReference type="Pfam" id="PF00033"/>
    </source>
</evidence>
<dbReference type="PANTHER" id="PTHR19271">
    <property type="entry name" value="CYTOCHROME B"/>
    <property type="match status" value="1"/>
</dbReference>
<protein>
    <recommendedName>
        <fullName evidence="2">Cytochrome b/b6 N-terminal region profile domain-containing protein</fullName>
    </recommendedName>
</protein>
<organism evidence="3">
    <name type="scientific">Solanum lycopersicum</name>
    <name type="common">Tomato</name>
    <name type="synonym">Lycopersicon esculentum</name>
    <dbReference type="NCBI Taxonomy" id="4081"/>
    <lineage>
        <taxon>Eukaryota</taxon>
        <taxon>Viridiplantae</taxon>
        <taxon>Streptophyta</taxon>
        <taxon>Embryophyta</taxon>
        <taxon>Tracheophyta</taxon>
        <taxon>Spermatophyta</taxon>
        <taxon>Magnoliopsida</taxon>
        <taxon>eudicotyledons</taxon>
        <taxon>Gunneridae</taxon>
        <taxon>Pentapetalae</taxon>
        <taxon>asterids</taxon>
        <taxon>lamiids</taxon>
        <taxon>Solanales</taxon>
        <taxon>Solanaceae</taxon>
        <taxon>Solanoideae</taxon>
        <taxon>Solaneae</taxon>
        <taxon>Solanum</taxon>
        <taxon>Solanum subgen. Lycopersicon</taxon>
    </lineage>
</organism>
<dbReference type="EnsemblPlants" id="Solyc08g065625.1.1">
    <property type="protein sequence ID" value="Solyc08g065625.1.1"/>
    <property type="gene ID" value="Solyc08g065625.1"/>
</dbReference>
<dbReference type="Gramene" id="Solyc08g065625.1.1">
    <property type="protein sequence ID" value="Solyc08g065625.1.1"/>
    <property type="gene ID" value="Solyc08g065625.1"/>
</dbReference>
<dbReference type="GO" id="GO:0022904">
    <property type="term" value="P:respiratory electron transport chain"/>
    <property type="evidence" value="ECO:0007669"/>
    <property type="project" value="InterPro"/>
</dbReference>
<keyword evidence="4" id="KW-1185">Reference proteome</keyword>
<name>A0A3Q7HQH8_SOLLC</name>
<evidence type="ECO:0000313" key="3">
    <source>
        <dbReference type="EnsemblPlants" id="Solyc08g065625.1.1"/>
    </source>
</evidence>
<dbReference type="AlphaFoldDB" id="A0A3Q7HQH8"/>
<evidence type="ECO:0000313" key="4">
    <source>
        <dbReference type="Proteomes" id="UP000004994"/>
    </source>
</evidence>
<dbReference type="Gene3D" id="1.20.810.10">
    <property type="entry name" value="Cytochrome Bc1 Complex, Chain C"/>
    <property type="match status" value="1"/>
</dbReference>
<accession>A0A3Q7HQH8</accession>
<sequence>MTIRHIVGSSTFNQHLIDYPTPNNLSYWWGFGSLAGICLVIQIVTDFF</sequence>
<dbReference type="PANTHER" id="PTHR19271:SF16">
    <property type="entry name" value="CYTOCHROME B"/>
    <property type="match status" value="1"/>
</dbReference>
<dbReference type="Pfam" id="PF00033">
    <property type="entry name" value="Cytochrome_B"/>
    <property type="match status" value="1"/>
</dbReference>
<keyword evidence="1" id="KW-0812">Transmembrane</keyword>
<dbReference type="GO" id="GO:0009055">
    <property type="term" value="F:electron transfer activity"/>
    <property type="evidence" value="ECO:0007669"/>
    <property type="project" value="InterPro"/>
</dbReference>
<evidence type="ECO:0000256" key="1">
    <source>
        <dbReference type="SAM" id="Phobius"/>
    </source>
</evidence>
<dbReference type="GO" id="GO:0016491">
    <property type="term" value="F:oxidoreductase activity"/>
    <property type="evidence" value="ECO:0007669"/>
    <property type="project" value="InterPro"/>
</dbReference>
<dbReference type="Proteomes" id="UP000004994">
    <property type="component" value="Chromosome 8"/>
</dbReference>
<proteinExistence type="predicted"/>
<feature type="domain" description="Cytochrome b/b6 N-terminal region profile" evidence="2">
    <location>
        <begin position="17"/>
        <end position="48"/>
    </location>
</feature>
<dbReference type="InterPro" id="IPR005797">
    <property type="entry name" value="Cyt_b/b6_N"/>
</dbReference>
<dbReference type="STRING" id="4081.A0A3Q7HQH8"/>
<dbReference type="InParanoid" id="A0A3Q7HQH8"/>
<dbReference type="SUPFAM" id="SSF81342">
    <property type="entry name" value="Transmembrane di-heme cytochromes"/>
    <property type="match status" value="1"/>
</dbReference>
<keyword evidence="1" id="KW-0472">Membrane</keyword>
<feature type="transmembrane region" description="Helical" evidence="1">
    <location>
        <begin position="26"/>
        <end position="45"/>
    </location>
</feature>
<dbReference type="InterPro" id="IPR016174">
    <property type="entry name" value="Di-haem_cyt_TM"/>
</dbReference>
<reference evidence="3" key="1">
    <citation type="journal article" date="2012" name="Nature">
        <title>The tomato genome sequence provides insights into fleshy fruit evolution.</title>
        <authorList>
            <consortium name="Tomato Genome Consortium"/>
        </authorList>
    </citation>
    <scope>NUCLEOTIDE SEQUENCE [LARGE SCALE GENOMIC DNA]</scope>
    <source>
        <strain evidence="3">cv. Heinz 1706</strain>
    </source>
</reference>